<dbReference type="AlphaFoldDB" id="A0A2T2WKS4"/>
<organism evidence="1 2">
    <name type="scientific">Sulfobacillus acidophilus</name>
    <dbReference type="NCBI Taxonomy" id="53633"/>
    <lineage>
        <taxon>Bacteria</taxon>
        <taxon>Bacillati</taxon>
        <taxon>Bacillota</taxon>
        <taxon>Clostridia</taxon>
        <taxon>Eubacteriales</taxon>
        <taxon>Clostridiales Family XVII. Incertae Sedis</taxon>
        <taxon>Sulfobacillus</taxon>
    </lineage>
</organism>
<evidence type="ECO:0000313" key="2">
    <source>
        <dbReference type="Proteomes" id="UP000241848"/>
    </source>
</evidence>
<dbReference type="Proteomes" id="UP000241848">
    <property type="component" value="Unassembled WGS sequence"/>
</dbReference>
<name>A0A2T2WKS4_9FIRM</name>
<dbReference type="InterPro" id="IPR025914">
    <property type="entry name" value="SpoVAE"/>
</dbReference>
<dbReference type="Pfam" id="PF14097">
    <property type="entry name" value="SpoVAE"/>
    <property type="match status" value="1"/>
</dbReference>
<sequence length="190" mass="20082">MSAKKRVIIVTDGDETAYHALSLACKELHCHPLAASAGNPTPLNGPELLEAVRRAPADPVVVMVDDRGDADRGRGEQALTELTGSPEIEVLGVVAVAANTRPVDGVAVDRSVDQHGDLVRHAVNKKGRGIASDVLKGDTVDVLADYAGPIVGLGDPGKMQGHDAIKNGVPATRRAIEEILRREVERDGRR</sequence>
<reference evidence="1 2" key="1">
    <citation type="journal article" date="2014" name="BMC Genomics">
        <title>Comparison of environmental and isolate Sulfobacillus genomes reveals diverse carbon, sulfur, nitrogen, and hydrogen metabolisms.</title>
        <authorList>
            <person name="Justice N.B."/>
            <person name="Norman A."/>
            <person name="Brown C.T."/>
            <person name="Singh A."/>
            <person name="Thomas B.C."/>
            <person name="Banfield J.F."/>
        </authorList>
    </citation>
    <scope>NUCLEOTIDE SEQUENCE [LARGE SCALE GENOMIC DNA]</scope>
    <source>
        <strain evidence="1">AMDSBA3</strain>
    </source>
</reference>
<comment type="caution">
    <text evidence="1">The sequence shown here is derived from an EMBL/GenBank/DDBJ whole genome shotgun (WGS) entry which is preliminary data.</text>
</comment>
<dbReference type="EMBL" id="PXYV01000011">
    <property type="protein sequence ID" value="PSR22849.1"/>
    <property type="molecule type" value="Genomic_DNA"/>
</dbReference>
<protein>
    <submittedName>
        <fullName evidence="1">Stage V sporulation protein AE</fullName>
    </submittedName>
</protein>
<evidence type="ECO:0000313" key="1">
    <source>
        <dbReference type="EMBL" id="PSR22849.1"/>
    </source>
</evidence>
<accession>A0A2T2WKS4</accession>
<proteinExistence type="predicted"/>
<gene>
    <name evidence="1" type="ORF">C7B45_05095</name>
</gene>